<dbReference type="AlphaFoldDB" id="A0A919QD18"/>
<keyword evidence="2" id="KW-1133">Transmembrane helix</keyword>
<proteinExistence type="predicted"/>
<keyword evidence="2" id="KW-0812">Transmembrane</keyword>
<feature type="compositionally biased region" description="Low complexity" evidence="1">
    <location>
        <begin position="214"/>
        <end position="234"/>
    </location>
</feature>
<evidence type="ECO:0000256" key="2">
    <source>
        <dbReference type="SAM" id="Phobius"/>
    </source>
</evidence>
<accession>A0A919QD18</accession>
<feature type="transmembrane region" description="Helical" evidence="2">
    <location>
        <begin position="261"/>
        <end position="280"/>
    </location>
</feature>
<evidence type="ECO:0000256" key="1">
    <source>
        <dbReference type="SAM" id="MobiDB-lite"/>
    </source>
</evidence>
<feature type="compositionally biased region" description="Pro residues" evidence="1">
    <location>
        <begin position="203"/>
        <end position="213"/>
    </location>
</feature>
<evidence type="ECO:0000313" key="3">
    <source>
        <dbReference type="EMBL" id="GIH25479.1"/>
    </source>
</evidence>
<reference evidence="3" key="1">
    <citation type="submission" date="2021-01" db="EMBL/GenBank/DDBJ databases">
        <title>Whole genome shotgun sequence of Acrocarpospora phusangensis NBRC 108782.</title>
        <authorList>
            <person name="Komaki H."/>
            <person name="Tamura T."/>
        </authorList>
    </citation>
    <scope>NUCLEOTIDE SEQUENCE</scope>
    <source>
        <strain evidence="3">NBRC 108782</strain>
    </source>
</reference>
<gene>
    <name evidence="3" type="ORF">Aph01nite_37890</name>
</gene>
<comment type="caution">
    <text evidence="3">The sequence shown here is derived from an EMBL/GenBank/DDBJ whole genome shotgun (WGS) entry which is preliminary data.</text>
</comment>
<dbReference type="EMBL" id="BOOA01000029">
    <property type="protein sequence ID" value="GIH25479.1"/>
    <property type="molecule type" value="Genomic_DNA"/>
</dbReference>
<evidence type="ECO:0000313" key="4">
    <source>
        <dbReference type="Proteomes" id="UP000640052"/>
    </source>
</evidence>
<dbReference type="RefSeq" id="WP_204042205.1">
    <property type="nucleotide sequence ID" value="NZ_BOOA01000029.1"/>
</dbReference>
<dbReference type="Proteomes" id="UP000640052">
    <property type="component" value="Unassembled WGS sequence"/>
</dbReference>
<protein>
    <submittedName>
        <fullName evidence="3">Uncharacterized protein</fullName>
    </submittedName>
</protein>
<name>A0A919QD18_9ACTN</name>
<organism evidence="3 4">
    <name type="scientific">Acrocarpospora phusangensis</name>
    <dbReference type="NCBI Taxonomy" id="1070424"/>
    <lineage>
        <taxon>Bacteria</taxon>
        <taxon>Bacillati</taxon>
        <taxon>Actinomycetota</taxon>
        <taxon>Actinomycetes</taxon>
        <taxon>Streptosporangiales</taxon>
        <taxon>Streptosporangiaceae</taxon>
        <taxon>Acrocarpospora</taxon>
    </lineage>
</organism>
<keyword evidence="2" id="KW-0472">Membrane</keyword>
<keyword evidence="4" id="KW-1185">Reference proteome</keyword>
<feature type="region of interest" description="Disordered" evidence="1">
    <location>
        <begin position="198"/>
        <end position="253"/>
    </location>
</feature>
<sequence length="289" mass="28572">MLKLKARRRIATKAAAAGVVSAGILFGVLPLFGATADTKTITYNCTTSGGDPQNPDLITTLTATATAGTTATSIQRIAMVWTNLNTVTGKMMTAPVTINTTDTVIFEGEIVMTGPQTGVTATVTALATLTPAAQVAQGAAIPLPTVSVTATPAATGTVSVKTTGFLLTIGASTSAREYDCAMASTATAAAATVVVASGAASPSPTPTPTPSPTPSATTPTPRQTRTFTATVTASQPGQVTNTPGGGVSTGGGGELGPDGRLLVLGGTALILAAITGGLMLRSRRGAVRQ</sequence>
<feature type="compositionally biased region" description="Gly residues" evidence="1">
    <location>
        <begin position="243"/>
        <end position="253"/>
    </location>
</feature>